<dbReference type="CDD" id="cd05292">
    <property type="entry name" value="LDH_2"/>
    <property type="match status" value="1"/>
</dbReference>
<dbReference type="PRINTS" id="PR00086">
    <property type="entry name" value="LLDHDRGNASE"/>
</dbReference>
<dbReference type="InterPro" id="IPR022383">
    <property type="entry name" value="Lactate/malate_DH_C"/>
</dbReference>
<evidence type="ECO:0000256" key="4">
    <source>
        <dbReference type="ARBA" id="ARBA00023002"/>
    </source>
</evidence>
<comment type="catalytic activity">
    <reaction evidence="6 7">
        <text>(S)-lactate + NAD(+) = pyruvate + NADH + H(+)</text>
        <dbReference type="Rhea" id="RHEA:23444"/>
        <dbReference type="ChEBI" id="CHEBI:15361"/>
        <dbReference type="ChEBI" id="CHEBI:15378"/>
        <dbReference type="ChEBI" id="CHEBI:16651"/>
        <dbReference type="ChEBI" id="CHEBI:57540"/>
        <dbReference type="ChEBI" id="CHEBI:57945"/>
        <dbReference type="EC" id="1.1.1.27"/>
    </reaction>
</comment>
<feature type="binding site" evidence="7">
    <location>
        <position position="150"/>
    </location>
    <ligand>
        <name>NAD(+)</name>
        <dbReference type="ChEBI" id="CHEBI:57540"/>
    </ligand>
</feature>
<evidence type="ECO:0000259" key="10">
    <source>
        <dbReference type="Pfam" id="PF00056"/>
    </source>
</evidence>
<dbReference type="InterPro" id="IPR001236">
    <property type="entry name" value="Lactate/malate_DH_N"/>
</dbReference>
<feature type="binding site" evidence="7">
    <location>
        <begin position="86"/>
        <end position="87"/>
    </location>
    <ligand>
        <name>NAD(+)</name>
        <dbReference type="ChEBI" id="CHEBI:57540"/>
    </ligand>
</feature>
<dbReference type="Proteomes" id="UP000712713">
    <property type="component" value="Unassembled WGS sequence"/>
</dbReference>
<accession>A0A921JS89</accession>
<evidence type="ECO:0000313" key="12">
    <source>
        <dbReference type="EMBL" id="HJE52328.1"/>
    </source>
</evidence>
<evidence type="ECO:0000256" key="9">
    <source>
        <dbReference type="PIRSR" id="PIRSR000102-3"/>
    </source>
</evidence>
<dbReference type="GO" id="GO:0006096">
    <property type="term" value="P:glycolytic process"/>
    <property type="evidence" value="ECO:0007669"/>
    <property type="project" value="UniProtKB-UniRule"/>
</dbReference>
<evidence type="ECO:0000313" key="13">
    <source>
        <dbReference type="Proteomes" id="UP000712713"/>
    </source>
</evidence>
<feature type="binding site" evidence="7">
    <location>
        <position position="236"/>
    </location>
    <ligand>
        <name>substrate</name>
    </ligand>
</feature>
<keyword evidence="7" id="KW-0963">Cytoplasm</keyword>
<evidence type="ECO:0000256" key="2">
    <source>
        <dbReference type="ARBA" id="ARBA00006054"/>
    </source>
</evidence>
<dbReference type="AlphaFoldDB" id="A0A921JS89"/>
<dbReference type="Gene3D" id="3.90.110.10">
    <property type="entry name" value="Lactate dehydrogenase/glycoside hydrolase, family 4, C-terminal"/>
    <property type="match status" value="1"/>
</dbReference>
<feature type="domain" description="Lactate/malate dehydrogenase C-terminal" evidence="11">
    <location>
        <begin position="152"/>
        <end position="311"/>
    </location>
</feature>
<feature type="binding site" evidence="7 9">
    <location>
        <position position="40"/>
    </location>
    <ligand>
        <name>NAD(+)</name>
        <dbReference type="ChEBI" id="CHEBI:57540"/>
    </ligand>
</feature>
<keyword evidence="7" id="KW-0021">Allosteric enzyme</keyword>
<feature type="active site" description="Proton acceptor" evidence="7 8">
    <location>
        <position position="182"/>
    </location>
</feature>
<dbReference type="InterPro" id="IPR018177">
    <property type="entry name" value="L-lactate_DH_AS"/>
</dbReference>
<evidence type="ECO:0000256" key="6">
    <source>
        <dbReference type="ARBA" id="ARBA00049258"/>
    </source>
</evidence>
<feature type="binding site" evidence="7">
    <location>
        <begin position="155"/>
        <end position="158"/>
    </location>
    <ligand>
        <name>substrate</name>
    </ligand>
</feature>
<gene>
    <name evidence="7" type="primary">ldh</name>
    <name evidence="12" type="ORF">K8V15_10230</name>
</gene>
<dbReference type="NCBIfam" id="TIGR01771">
    <property type="entry name" value="L-LDH-NAD"/>
    <property type="match status" value="1"/>
</dbReference>
<dbReference type="Gene3D" id="3.40.50.720">
    <property type="entry name" value="NAD(P)-binding Rossmann-like Domain"/>
    <property type="match status" value="1"/>
</dbReference>
<dbReference type="PROSITE" id="PS00064">
    <property type="entry name" value="L_LDH"/>
    <property type="match status" value="1"/>
</dbReference>
<dbReference type="GO" id="GO:0005737">
    <property type="term" value="C:cytoplasm"/>
    <property type="evidence" value="ECO:0007669"/>
    <property type="project" value="UniProtKB-SubCell"/>
</dbReference>
<evidence type="ECO:0000256" key="8">
    <source>
        <dbReference type="PIRSR" id="PIRSR000102-1"/>
    </source>
</evidence>
<keyword evidence="7" id="KW-0597">Phosphoprotein</keyword>
<dbReference type="EC" id="1.1.1.27" evidence="3 7"/>
<comment type="subunit">
    <text evidence="7">Homotetramer.</text>
</comment>
<name>A0A921JS89_9ACTN</name>
<reference evidence="12" key="2">
    <citation type="submission" date="2021-09" db="EMBL/GenBank/DDBJ databases">
        <authorList>
            <person name="Gilroy R."/>
        </authorList>
    </citation>
    <scope>NUCLEOTIDE SEQUENCE</scope>
    <source>
        <strain evidence="12">ChiGjej3B3-7470</strain>
    </source>
</reference>
<dbReference type="InterPro" id="IPR001557">
    <property type="entry name" value="L-lactate/malate_DH"/>
</dbReference>
<dbReference type="InterPro" id="IPR011304">
    <property type="entry name" value="L-lactate_DH"/>
</dbReference>
<feature type="binding site" evidence="7">
    <location>
        <position position="160"/>
    </location>
    <ligand>
        <name>beta-D-fructose 1,6-bisphosphate</name>
        <dbReference type="ChEBI" id="CHEBI:32966"/>
        <note>allosteric activator</note>
    </ligand>
</feature>
<dbReference type="HAMAP" id="MF_00488">
    <property type="entry name" value="Lactate_dehydrog"/>
    <property type="match status" value="1"/>
</dbReference>
<feature type="binding site" evidence="7">
    <location>
        <position position="19"/>
    </location>
    <ligand>
        <name>NAD(+)</name>
        <dbReference type="ChEBI" id="CHEBI:57540"/>
    </ligand>
</feature>
<evidence type="ECO:0000256" key="7">
    <source>
        <dbReference type="HAMAP-Rule" id="MF_00488"/>
    </source>
</evidence>
<sequence length="319" mass="33477">MAGMKTHRTKLSIVGAGAVGTALAYAALIRGAATHVALHDINATKVRAEALDMAHGSQFLPPHVTVDGSDDVAVTAGSHVVAVAAGAKQQPGETRMDLASKTVEMMKKLIPPLVEQSPDAVFLLVTNPVDVTTQAALKISGLPVNQVFGSGTVLDSSRLRWLIAQECGVAVSNVHAYIAGEHGDTETPLWSTATIGGVPLAAWERQMGQLDETVRDRIADQVVGAAYEVIEGKGATNYAIGLAGTRIIESVLRDEHRVLPVSSMLNDWHGISEVCMSVPHIVDGSGVGTALELPLTDNELARLRASADHIRAVARGLGF</sequence>
<comment type="caution">
    <text evidence="7">Lacks conserved residue(s) required for the propagation of feature annotation.</text>
</comment>
<keyword evidence="5 7" id="KW-0520">NAD</keyword>
<evidence type="ECO:0000256" key="1">
    <source>
        <dbReference type="ARBA" id="ARBA00004843"/>
    </source>
</evidence>
<reference evidence="12" key="1">
    <citation type="journal article" date="2021" name="PeerJ">
        <title>Extensive microbial diversity within the chicken gut microbiome revealed by metagenomics and culture.</title>
        <authorList>
            <person name="Gilroy R."/>
            <person name="Ravi A."/>
            <person name="Getino M."/>
            <person name="Pursley I."/>
            <person name="Horton D.L."/>
            <person name="Alikhan N.F."/>
            <person name="Baker D."/>
            <person name="Gharbi K."/>
            <person name="Hall N."/>
            <person name="Watson M."/>
            <person name="Adriaenssens E.M."/>
            <person name="Foster-Nyarko E."/>
            <person name="Jarju S."/>
            <person name="Secka A."/>
            <person name="Antonio M."/>
            <person name="Oren A."/>
            <person name="Chaudhuri R.R."/>
            <person name="La Ragione R."/>
            <person name="Hildebrand F."/>
            <person name="Pallen M.J."/>
        </authorList>
    </citation>
    <scope>NUCLEOTIDE SEQUENCE</scope>
    <source>
        <strain evidence="12">ChiGjej3B3-7470</strain>
    </source>
</reference>
<evidence type="ECO:0000256" key="3">
    <source>
        <dbReference type="ARBA" id="ARBA00012967"/>
    </source>
</evidence>
<comment type="subcellular location">
    <subcellularLocation>
        <location evidence="7">Cytoplasm</location>
    </subcellularLocation>
</comment>
<dbReference type="Pfam" id="PF02866">
    <property type="entry name" value="Ldh_1_C"/>
    <property type="match status" value="1"/>
</dbReference>
<feature type="binding site" evidence="9">
    <location>
        <begin position="15"/>
        <end position="20"/>
    </location>
    <ligand>
        <name>NAD(+)</name>
        <dbReference type="ChEBI" id="CHEBI:57540"/>
    </ligand>
</feature>
<evidence type="ECO:0000256" key="5">
    <source>
        <dbReference type="ARBA" id="ARBA00023027"/>
    </source>
</evidence>
<dbReference type="GO" id="GO:0004459">
    <property type="term" value="F:L-lactate dehydrogenase (NAD+) activity"/>
    <property type="evidence" value="ECO:0007669"/>
    <property type="project" value="UniProtKB-UniRule"/>
</dbReference>
<feature type="binding site" evidence="7">
    <location>
        <begin position="127"/>
        <end position="130"/>
    </location>
    <ligand>
        <name>substrate</name>
    </ligand>
</feature>
<dbReference type="SUPFAM" id="SSF56327">
    <property type="entry name" value="LDH C-terminal domain-like"/>
    <property type="match status" value="1"/>
</dbReference>
<feature type="binding site" evidence="7">
    <location>
        <position position="175"/>
    </location>
    <ligand>
        <name>beta-D-fructose 1,6-bisphosphate</name>
        <dbReference type="ChEBI" id="CHEBI:32966"/>
        <note>allosteric activator</note>
    </ligand>
</feature>
<dbReference type="InterPro" id="IPR036291">
    <property type="entry name" value="NAD(P)-bd_dom_sf"/>
</dbReference>
<comment type="similarity">
    <text evidence="2 7">Belongs to the LDH/MDH superfamily. LDH family.</text>
</comment>
<comment type="activity regulation">
    <text evidence="7">Allosterically activated by fructose 1,6-bisphosphate (FBP).</text>
</comment>
<feature type="binding site" evidence="7">
    <location>
        <position position="95"/>
    </location>
    <ligand>
        <name>substrate</name>
    </ligand>
</feature>
<dbReference type="Pfam" id="PF00056">
    <property type="entry name" value="Ldh_1_N"/>
    <property type="match status" value="1"/>
</dbReference>
<feature type="binding site" evidence="7 9">
    <location>
        <begin position="125"/>
        <end position="127"/>
    </location>
    <ligand>
        <name>NAD(+)</name>
        <dbReference type="ChEBI" id="CHEBI:57540"/>
    </ligand>
</feature>
<protein>
    <recommendedName>
        <fullName evidence="3 7">L-lactate dehydrogenase</fullName>
        <shortName evidence="7">L-LDH</shortName>
        <ecNumber evidence="3 7">1.1.1.27</ecNumber>
    </recommendedName>
</protein>
<dbReference type="PIRSF" id="PIRSF000102">
    <property type="entry name" value="Lac_mal_DH"/>
    <property type="match status" value="1"/>
</dbReference>
<dbReference type="SUPFAM" id="SSF51735">
    <property type="entry name" value="NAD(P)-binding Rossmann-fold domains"/>
    <property type="match status" value="1"/>
</dbReference>
<keyword evidence="4 7" id="KW-0560">Oxidoreductase</keyword>
<comment type="pathway">
    <text evidence="1 7">Fermentation; pyruvate fermentation to lactate; (S)-lactate from pyruvate: step 1/1.</text>
</comment>
<comment type="caution">
    <text evidence="12">The sequence shown here is derived from an EMBL/GenBank/DDBJ whole genome shotgun (WGS) entry which is preliminary data.</text>
</comment>
<feature type="modified residue" description="Phosphotyrosine" evidence="7">
    <location>
        <position position="227"/>
    </location>
</feature>
<comment type="function">
    <text evidence="7">Catalyzes the conversion of lactate to pyruvate.</text>
</comment>
<feature type="binding site" evidence="7">
    <location>
        <position position="45"/>
    </location>
    <ligand>
        <name>NAD(+)</name>
        <dbReference type="ChEBI" id="CHEBI:57540"/>
    </ligand>
</feature>
<feature type="binding site" evidence="7">
    <location>
        <position position="89"/>
    </location>
    <ligand>
        <name>substrate</name>
    </ligand>
</feature>
<proteinExistence type="inferred from homology"/>
<dbReference type="InterPro" id="IPR015955">
    <property type="entry name" value="Lactate_DH/Glyco_Ohase_4_C"/>
</dbReference>
<dbReference type="GO" id="GO:0006089">
    <property type="term" value="P:lactate metabolic process"/>
    <property type="evidence" value="ECO:0007669"/>
    <property type="project" value="TreeGrafter"/>
</dbReference>
<dbReference type="PANTHER" id="PTHR43128:SF16">
    <property type="entry name" value="L-LACTATE DEHYDROGENASE"/>
    <property type="match status" value="1"/>
</dbReference>
<dbReference type="PANTHER" id="PTHR43128">
    <property type="entry name" value="L-2-HYDROXYCARBOXYLATE DEHYDROGENASE (NAD(P)(+))"/>
    <property type="match status" value="1"/>
</dbReference>
<organism evidence="12 13">
    <name type="scientific">Tessaracoccus flavescens</name>
    <dbReference type="NCBI Taxonomy" id="399497"/>
    <lineage>
        <taxon>Bacteria</taxon>
        <taxon>Bacillati</taxon>
        <taxon>Actinomycetota</taxon>
        <taxon>Actinomycetes</taxon>
        <taxon>Propionibacteriales</taxon>
        <taxon>Propionibacteriaceae</taxon>
        <taxon>Tessaracoccus</taxon>
    </lineage>
</organism>
<feature type="domain" description="Lactate/malate dehydrogenase N-terminal" evidence="10">
    <location>
        <begin position="9"/>
        <end position="149"/>
    </location>
</feature>
<evidence type="ECO:0000259" key="11">
    <source>
        <dbReference type="Pfam" id="PF02866"/>
    </source>
</evidence>
<dbReference type="EMBL" id="DYZF01000258">
    <property type="protein sequence ID" value="HJE52328.1"/>
    <property type="molecule type" value="Genomic_DNA"/>
</dbReference>